<sequence>MIGKKKKKSKKDNMVEKKGEGTSISTREQGNVTLQCIWSLETIESTKEVDENKVHTTKAMIYQTIQEDILMQVAQHSDAKEVWDSIKVRYLGADMVQKARLQTLRSELEVLKMKQNESVSDFARKLGGIRTKFKSLGTTFKDKIIVRKLLNSVPKKFLPIVASIERYSEIDKMPFEEAVGRLTTFEERLKSHDEPEENDQSKLLMASSANNSASWQLEKETTNQNNGKGRQEIGKSESGRDKSFVAAAKKSESLKADFFKSLLSVVGISDSKKKQKAKGL</sequence>
<comment type="caution">
    <text evidence="2">The sequence shown here is derived from an EMBL/GenBank/DDBJ whole genome shotgun (WGS) entry which is preliminary data.</text>
</comment>
<evidence type="ECO:0000313" key="2">
    <source>
        <dbReference type="EMBL" id="KAD4179303.1"/>
    </source>
</evidence>
<dbReference type="Pfam" id="PF14223">
    <property type="entry name" value="Retrotran_gag_2"/>
    <property type="match status" value="1"/>
</dbReference>
<dbReference type="Proteomes" id="UP000326396">
    <property type="component" value="Linkage Group LG4"/>
</dbReference>
<dbReference type="PANTHER" id="PTHR35317:SF41">
    <property type="entry name" value="RNA-DIRECTED DNA POLYMERASE"/>
    <property type="match status" value="1"/>
</dbReference>
<dbReference type="PANTHER" id="PTHR35317">
    <property type="entry name" value="OS04G0629600 PROTEIN"/>
    <property type="match status" value="1"/>
</dbReference>
<feature type="compositionally biased region" description="Basic and acidic residues" evidence="1">
    <location>
        <begin position="229"/>
        <end position="244"/>
    </location>
</feature>
<reference evidence="2 3" key="1">
    <citation type="submission" date="2019-05" db="EMBL/GenBank/DDBJ databases">
        <title>Mikania micrantha, genome provides insights into the molecular mechanism of rapid growth.</title>
        <authorList>
            <person name="Liu B."/>
        </authorList>
    </citation>
    <scope>NUCLEOTIDE SEQUENCE [LARGE SCALE GENOMIC DNA]</scope>
    <source>
        <strain evidence="2">NLD-2019</strain>
        <tissue evidence="2">Leaf</tissue>
    </source>
</reference>
<evidence type="ECO:0008006" key="4">
    <source>
        <dbReference type="Google" id="ProtNLM"/>
    </source>
</evidence>
<name>A0A5N6MXY8_9ASTR</name>
<feature type="compositionally biased region" description="Basic and acidic residues" evidence="1">
    <location>
        <begin position="11"/>
        <end position="20"/>
    </location>
</feature>
<feature type="compositionally biased region" description="Basic residues" evidence="1">
    <location>
        <begin position="1"/>
        <end position="10"/>
    </location>
</feature>
<accession>A0A5N6MXY8</accession>
<dbReference type="AlphaFoldDB" id="A0A5N6MXY8"/>
<evidence type="ECO:0000256" key="1">
    <source>
        <dbReference type="SAM" id="MobiDB-lite"/>
    </source>
</evidence>
<evidence type="ECO:0000313" key="3">
    <source>
        <dbReference type="Proteomes" id="UP000326396"/>
    </source>
</evidence>
<dbReference type="EMBL" id="SZYD01000014">
    <property type="protein sequence ID" value="KAD4179303.1"/>
    <property type="molecule type" value="Genomic_DNA"/>
</dbReference>
<keyword evidence="3" id="KW-1185">Reference proteome</keyword>
<protein>
    <recommendedName>
        <fullName evidence="4">Zinc finger, CCHC-type</fullName>
    </recommendedName>
</protein>
<feature type="region of interest" description="Disordered" evidence="1">
    <location>
        <begin position="1"/>
        <end position="24"/>
    </location>
</feature>
<proteinExistence type="predicted"/>
<organism evidence="2 3">
    <name type="scientific">Mikania micrantha</name>
    <name type="common">bitter vine</name>
    <dbReference type="NCBI Taxonomy" id="192012"/>
    <lineage>
        <taxon>Eukaryota</taxon>
        <taxon>Viridiplantae</taxon>
        <taxon>Streptophyta</taxon>
        <taxon>Embryophyta</taxon>
        <taxon>Tracheophyta</taxon>
        <taxon>Spermatophyta</taxon>
        <taxon>Magnoliopsida</taxon>
        <taxon>eudicotyledons</taxon>
        <taxon>Gunneridae</taxon>
        <taxon>Pentapetalae</taxon>
        <taxon>asterids</taxon>
        <taxon>campanulids</taxon>
        <taxon>Asterales</taxon>
        <taxon>Asteraceae</taxon>
        <taxon>Asteroideae</taxon>
        <taxon>Heliantheae alliance</taxon>
        <taxon>Eupatorieae</taxon>
        <taxon>Mikania</taxon>
    </lineage>
</organism>
<gene>
    <name evidence="2" type="ORF">E3N88_27894</name>
</gene>
<dbReference type="OrthoDB" id="97058at2759"/>
<feature type="region of interest" description="Disordered" evidence="1">
    <location>
        <begin position="214"/>
        <end position="244"/>
    </location>
</feature>